<dbReference type="EMBL" id="BARU01005712">
    <property type="protein sequence ID" value="GAH40322.1"/>
    <property type="molecule type" value="Genomic_DNA"/>
</dbReference>
<sequence length="111" mass="12619">MNWSLLEHIPLSQPALFVYGIVFLYFLARYIRIREAIERAFFWALILTFSALVVNRIAPASSIYFATAGLILVISVIENIYLEGFRDELTNLPTSQVLMGNLSKLKTGYTV</sequence>
<reference evidence="2" key="1">
    <citation type="journal article" date="2014" name="Front. Microbiol.">
        <title>High frequency of phylogenetically diverse reductive dehalogenase-homologous genes in deep subseafloor sedimentary metagenomes.</title>
        <authorList>
            <person name="Kawai M."/>
            <person name="Futagami T."/>
            <person name="Toyoda A."/>
            <person name="Takaki Y."/>
            <person name="Nishi S."/>
            <person name="Hori S."/>
            <person name="Arai W."/>
            <person name="Tsubouchi T."/>
            <person name="Morono Y."/>
            <person name="Uchiyama I."/>
            <person name="Ito T."/>
            <person name="Fujiyama A."/>
            <person name="Inagaki F."/>
            <person name="Takami H."/>
        </authorList>
    </citation>
    <scope>NUCLEOTIDE SEQUENCE</scope>
    <source>
        <strain evidence="2">Expedition CK06-06</strain>
    </source>
</reference>
<accession>X1F5U9</accession>
<gene>
    <name evidence="2" type="ORF">S03H2_11177</name>
</gene>
<feature type="non-terminal residue" evidence="2">
    <location>
        <position position="111"/>
    </location>
</feature>
<evidence type="ECO:0000256" key="1">
    <source>
        <dbReference type="SAM" id="Phobius"/>
    </source>
</evidence>
<keyword evidence="1" id="KW-1133">Transmembrane helix</keyword>
<dbReference type="AlphaFoldDB" id="X1F5U9"/>
<feature type="transmembrane region" description="Helical" evidence="1">
    <location>
        <begin position="40"/>
        <end position="57"/>
    </location>
</feature>
<feature type="transmembrane region" description="Helical" evidence="1">
    <location>
        <begin position="12"/>
        <end position="28"/>
    </location>
</feature>
<keyword evidence="1" id="KW-0472">Membrane</keyword>
<keyword evidence="1" id="KW-0812">Transmembrane</keyword>
<proteinExistence type="predicted"/>
<feature type="transmembrane region" description="Helical" evidence="1">
    <location>
        <begin position="63"/>
        <end position="82"/>
    </location>
</feature>
<evidence type="ECO:0000313" key="2">
    <source>
        <dbReference type="EMBL" id="GAH40322.1"/>
    </source>
</evidence>
<name>X1F5U9_9ZZZZ</name>
<comment type="caution">
    <text evidence="2">The sequence shown here is derived from an EMBL/GenBank/DDBJ whole genome shotgun (WGS) entry which is preliminary data.</text>
</comment>
<protein>
    <submittedName>
        <fullName evidence="2">Uncharacterized protein</fullName>
    </submittedName>
</protein>
<organism evidence="2">
    <name type="scientific">marine sediment metagenome</name>
    <dbReference type="NCBI Taxonomy" id="412755"/>
    <lineage>
        <taxon>unclassified sequences</taxon>
        <taxon>metagenomes</taxon>
        <taxon>ecological metagenomes</taxon>
    </lineage>
</organism>